<dbReference type="Proteomes" id="UP000179807">
    <property type="component" value="Unassembled WGS sequence"/>
</dbReference>
<gene>
    <name evidence="1" type="ORF">TRFO_01794</name>
</gene>
<dbReference type="RefSeq" id="XP_068351897.1">
    <property type="nucleotide sequence ID" value="XM_068490310.1"/>
</dbReference>
<evidence type="ECO:0000313" key="2">
    <source>
        <dbReference type="Proteomes" id="UP000179807"/>
    </source>
</evidence>
<dbReference type="VEuPathDB" id="TrichDB:TRFO_01794"/>
<comment type="caution">
    <text evidence="1">The sequence shown here is derived from an EMBL/GenBank/DDBJ whole genome shotgun (WGS) entry which is preliminary data.</text>
</comment>
<organism evidence="1 2">
    <name type="scientific">Tritrichomonas foetus</name>
    <dbReference type="NCBI Taxonomy" id="1144522"/>
    <lineage>
        <taxon>Eukaryota</taxon>
        <taxon>Metamonada</taxon>
        <taxon>Parabasalia</taxon>
        <taxon>Tritrichomonadida</taxon>
        <taxon>Tritrichomonadidae</taxon>
        <taxon>Tritrichomonas</taxon>
    </lineage>
</organism>
<name>A0A1J4JHW4_9EUKA</name>
<dbReference type="EMBL" id="MLAK01001037">
    <property type="protein sequence ID" value="OHS98760.1"/>
    <property type="molecule type" value="Genomic_DNA"/>
</dbReference>
<reference evidence="1" key="1">
    <citation type="submission" date="2016-10" db="EMBL/GenBank/DDBJ databases">
        <authorList>
            <person name="Benchimol M."/>
            <person name="Almeida L.G."/>
            <person name="Vasconcelos A.T."/>
            <person name="Perreira-Neves A."/>
            <person name="Rosa I.A."/>
            <person name="Tasca T."/>
            <person name="Bogo M.R."/>
            <person name="de Souza W."/>
        </authorList>
    </citation>
    <scope>NUCLEOTIDE SEQUENCE [LARGE SCALE GENOMIC DNA]</scope>
    <source>
        <strain evidence="1">K</strain>
    </source>
</reference>
<dbReference type="GeneID" id="94825014"/>
<sequence length="883" mass="101893">MLKFEEIFNSSANGEDDSSETRLIGETTDSYLILSTIYKNQNKTVVRLFLNSNFIDLITFENKKKNFINGDISSDHRFLHLCHFVEAPPRDKNANINNDNNNNGSLFHIFQTFSKPLKEQNSTKIKEKSDNAKDKKNYRKKFDYTGQSYFESVVYDIFTKKKSKKFKFNEMINGVFFPSHHLYQCEMLHVVGSRITHVLVQSHNELKHLQIDKVRGGFHLPNMVYWQFFTNLSTLFAIYQTNHGQCSNVLTEFHFSKPTNIIEHSNRMNNPLNINTNDITNNSLNPILPHSLSSGGNDSITSLHLNSNLNKIETSETNINNSSSVSSINSTPNTINHSLSASNSININNPNNSSSYSIFQTPNFQTTTSIANEPIHIQLHPKSVLPPSISLHFDYTAINDPTTSNINLNIFKLPFYRCNSKDSTFFVAKYHAKTCFVQQIFQNKESCISFNVSCYPKFFNRNFSVPGVNSTLPLSFLQQDSILFVFVPNCFVCLIDFSTSPPNVSLLPKEYATTYTLSSFSASTNFFNNKYLINLDNSTFTTSSLKVYKVSIDFSSPNSIPLLLPIINRTSWDAFANICARIHNPSLLASVFNFIVLLGDYRNANTFIHDLFLYCCYFKLERNHSSFSVKLSTPQRTRSNVYPKSGIVYLPERRNIPFNPEDVTLDNKLDVHDYRIKDSIKEIIQIMNEEFPSASRVTRKHMFKKILNFLITKKRYSKVNQLAHKAIELLKRQNDIVIYIQSSFNFWKEKYSPNSYWQFIISFLIQNETHFNNFPNVPQLKEELNKLLKQSCSTTLQTLINYQLGIFNFPMNDNANPFFQKYQFSDDIYKKNKKNKGKDKKYHFQPLLHYPSMTRTRSSDLNNAAMASSDESWNESIPVNLDQ</sequence>
<protein>
    <submittedName>
        <fullName evidence="1">Uncharacterized protein</fullName>
    </submittedName>
</protein>
<accession>A0A1J4JHW4</accession>
<dbReference type="AlphaFoldDB" id="A0A1J4JHW4"/>
<proteinExistence type="predicted"/>
<keyword evidence="2" id="KW-1185">Reference proteome</keyword>
<evidence type="ECO:0000313" key="1">
    <source>
        <dbReference type="EMBL" id="OHS98760.1"/>
    </source>
</evidence>